<evidence type="ECO:0000313" key="3">
    <source>
        <dbReference type="Proteomes" id="UP001371305"/>
    </source>
</evidence>
<dbReference type="EMBL" id="JBBUKT010000002">
    <property type="protein sequence ID" value="MEK7949893.1"/>
    <property type="molecule type" value="Genomic_DNA"/>
</dbReference>
<name>A0ABU9AQT4_9BACT</name>
<evidence type="ECO:0000313" key="2">
    <source>
        <dbReference type="EMBL" id="MEK7949893.1"/>
    </source>
</evidence>
<keyword evidence="1" id="KW-0732">Signal</keyword>
<feature type="signal peptide" evidence="1">
    <location>
        <begin position="1"/>
        <end position="21"/>
    </location>
</feature>
<sequence length="298" mass="32271">MRRILALFAALLMPAAAPAQAPAAADISKALVANYGTWRNAMLRKDYPAWQRTTAQYRQVETRNRIVSEKRPFPGSIFEVPAPPPPLDGLKMIHLSQKGATAKAAFFGKINFDIGGEPTENVLVLSFINEGAWHYDRADFVNLAGLPEVRKELAAGDLKYVAETIDFQATGAVPATPPAVNPAKYIAKVYVFSPGREVQVQVNQFSRHRFANAKEAEIVVGGAVDGSNSVAYTIKGLEGGTGKEALTIRVYLMSEIEGTKPLKAFEYQVNEGEPVQGFGKGTFTVDQATAAKLVNSSR</sequence>
<comment type="caution">
    <text evidence="2">The sequence shown here is derived from an EMBL/GenBank/DDBJ whole genome shotgun (WGS) entry which is preliminary data.</text>
</comment>
<reference evidence="2 3" key="1">
    <citation type="submission" date="2024-04" db="EMBL/GenBank/DDBJ databases">
        <title>Luteolibacter sp. isolated from soil.</title>
        <authorList>
            <person name="An J."/>
        </authorList>
    </citation>
    <scope>NUCLEOTIDE SEQUENCE [LARGE SCALE GENOMIC DNA]</scope>
    <source>
        <strain evidence="2 3">Y139</strain>
    </source>
</reference>
<organism evidence="2 3">
    <name type="scientific">Luteolibacter soli</name>
    <dbReference type="NCBI Taxonomy" id="3135280"/>
    <lineage>
        <taxon>Bacteria</taxon>
        <taxon>Pseudomonadati</taxon>
        <taxon>Verrucomicrobiota</taxon>
        <taxon>Verrucomicrobiia</taxon>
        <taxon>Verrucomicrobiales</taxon>
        <taxon>Verrucomicrobiaceae</taxon>
        <taxon>Luteolibacter</taxon>
    </lineage>
</organism>
<dbReference type="Proteomes" id="UP001371305">
    <property type="component" value="Unassembled WGS sequence"/>
</dbReference>
<feature type="chain" id="PRO_5047417466" evidence="1">
    <location>
        <begin position="22"/>
        <end position="298"/>
    </location>
</feature>
<keyword evidence="3" id="KW-1185">Reference proteome</keyword>
<accession>A0ABU9AQT4</accession>
<proteinExistence type="predicted"/>
<dbReference type="RefSeq" id="WP_341403309.1">
    <property type="nucleotide sequence ID" value="NZ_JBBUKT010000002.1"/>
</dbReference>
<gene>
    <name evidence="2" type="ORF">WKV53_05285</name>
</gene>
<protein>
    <submittedName>
        <fullName evidence="2">Uncharacterized protein</fullName>
    </submittedName>
</protein>
<evidence type="ECO:0000256" key="1">
    <source>
        <dbReference type="SAM" id="SignalP"/>
    </source>
</evidence>